<keyword evidence="2" id="KW-0677">Repeat</keyword>
<feature type="compositionally biased region" description="Basic and acidic residues" evidence="6">
    <location>
        <begin position="411"/>
        <end position="441"/>
    </location>
</feature>
<feature type="compositionally biased region" description="Polar residues" evidence="6">
    <location>
        <begin position="198"/>
        <end position="210"/>
    </location>
</feature>
<dbReference type="PANTHER" id="PTHR15725">
    <property type="entry name" value="ZN-FINGER, C-X8-C-X5-C-X3-H TYPE-CONTAINING"/>
    <property type="match status" value="1"/>
</dbReference>
<reference evidence="9 10" key="1">
    <citation type="submission" date="2025-04" db="UniProtKB">
        <authorList>
            <consortium name="RefSeq"/>
        </authorList>
    </citation>
    <scope>IDENTIFICATION</scope>
    <source>
        <tissue evidence="9 10">Lung</tissue>
    </source>
</reference>
<feature type="region of interest" description="Disordered" evidence="6">
    <location>
        <begin position="650"/>
        <end position="726"/>
    </location>
</feature>
<feature type="compositionally biased region" description="Polar residues" evidence="6">
    <location>
        <begin position="502"/>
        <end position="511"/>
    </location>
</feature>
<feature type="compositionally biased region" description="Basic and acidic residues" evidence="6">
    <location>
        <begin position="670"/>
        <end position="681"/>
    </location>
</feature>
<feature type="compositionally biased region" description="Polar residues" evidence="6">
    <location>
        <begin position="686"/>
        <end position="703"/>
    </location>
</feature>
<dbReference type="InterPro" id="IPR041686">
    <property type="entry name" value="Znf-CCCH_3"/>
</dbReference>
<feature type="compositionally biased region" description="Basic and acidic residues" evidence="6">
    <location>
        <begin position="303"/>
        <end position="313"/>
    </location>
</feature>
<dbReference type="Pfam" id="PF15663">
    <property type="entry name" value="zf-CCCH_3"/>
    <property type="match status" value="1"/>
</dbReference>
<proteinExistence type="predicted"/>
<dbReference type="Proteomes" id="UP000504639">
    <property type="component" value="Chromosome 25"/>
</dbReference>
<evidence type="ECO:0000256" key="1">
    <source>
        <dbReference type="ARBA" id="ARBA00022723"/>
    </source>
</evidence>
<feature type="region of interest" description="Disordered" evidence="6">
    <location>
        <begin position="142"/>
        <end position="251"/>
    </location>
</feature>
<keyword evidence="1 5" id="KW-0479">Metal-binding</keyword>
<feature type="zinc finger region" description="C3H1-type" evidence="5">
    <location>
        <begin position="31"/>
        <end position="57"/>
    </location>
</feature>
<dbReference type="FunFam" id="4.10.1000.10:FF:000024">
    <property type="entry name" value="Zinc finger CCCH domain-containing protein 11A"/>
    <property type="match status" value="1"/>
</dbReference>
<dbReference type="GeneID" id="116498729"/>
<feature type="compositionally biased region" description="Basic residues" evidence="6">
    <location>
        <begin position="617"/>
        <end position="627"/>
    </location>
</feature>
<gene>
    <name evidence="9 10 11 12 13" type="primary">ZC3H11A</name>
</gene>
<dbReference type="GO" id="GO:0016973">
    <property type="term" value="P:poly(A)+ mRNA export from nucleus"/>
    <property type="evidence" value="ECO:0007669"/>
    <property type="project" value="TreeGrafter"/>
</dbReference>
<name>A0A6J3ECC8_AYTFU</name>
<dbReference type="RefSeq" id="XP_032058994.1">
    <property type="nucleotide sequence ID" value="XM_032203103.1"/>
</dbReference>
<evidence type="ECO:0000256" key="3">
    <source>
        <dbReference type="ARBA" id="ARBA00022771"/>
    </source>
</evidence>
<dbReference type="GO" id="GO:0008270">
    <property type="term" value="F:zinc ion binding"/>
    <property type="evidence" value="ECO:0007669"/>
    <property type="project" value="UniProtKB-KW"/>
</dbReference>
<dbReference type="PANTHER" id="PTHR15725:SF14">
    <property type="entry name" value="ZINC FINGER CCCH DOMAIN-CONTAINING PROTEIN 11A"/>
    <property type="match status" value="1"/>
</dbReference>
<feature type="compositionally biased region" description="Acidic residues" evidence="6">
    <location>
        <begin position="160"/>
        <end position="175"/>
    </location>
</feature>
<feature type="compositionally biased region" description="Basic and acidic residues" evidence="6">
    <location>
        <begin position="552"/>
        <end position="574"/>
    </location>
</feature>
<evidence type="ECO:0000313" key="11">
    <source>
        <dbReference type="RefSeq" id="XP_032058995.1"/>
    </source>
</evidence>
<feature type="region of interest" description="Disordered" evidence="6">
    <location>
        <begin position="477"/>
        <end position="634"/>
    </location>
</feature>
<feature type="zinc finger region" description="C3H1-type" evidence="5">
    <location>
        <begin position="2"/>
        <end position="29"/>
    </location>
</feature>
<evidence type="ECO:0000256" key="2">
    <source>
        <dbReference type="ARBA" id="ARBA00022737"/>
    </source>
</evidence>
<dbReference type="RefSeq" id="XP_032058997.1">
    <property type="nucleotide sequence ID" value="XM_032203106.1"/>
</dbReference>
<sequence length="764" mass="83833">MSKQGDDCYFYFYSTCTKGDNCAYRHCEAALGNETVCTLWQEGRCFRNVCRFRHMEIDKKRSEIPCYWENQPGGCQKANCAFHHAKGRYIDGQFLPPSKTTLPSPPESADDDLKVAQMSLQQNKLSVQSNPSPQLRGVMKVENSENVPSPTHPPVVINAADDDEDDDDQLSEEGEETKTPVQQPAAEGKNGLRVISTRKASSTTTKQEGSLNFGIKTLEEIKSQKMKEKNKRHGEGSSRSSLPPVDSVIFPAPEKENVRTVVRTVTLSSKEGEEPVVRLDLADKQGKRKASAADVSAPPVKRSLAERLGKKVEAPGNAEKAPKRGTVQVPKPLKDRLGLPPKQTSPDKGKAAKPKGEIYVKTLEEIRREKALQRRETQAKAEAEGHGKSEDSSTGARPAHAGRIKTFSEALSEKKNNRLAEEKKKAGESHTKIKIQGESKKQLALSGPSKGQVKELAGKVKPEGEVRVKTLEEIKREKALRMQQSEGNVPAPSAQPGPATAEQKSLRSTKLTAPEKEEKKAVELNRPFPKLPSASDVQPTQQSGTRKCQAKSSEERLWEKRQQREQEKLRKEEAAVESTAGSFDTEPAGKEAAQFQDQEAKTNFTTSAKPSDGKVTSPKKKALKRKAPGSYPSAVAAVKPLTAFADMMGPPAKRAAMGVPDMPERVPATRLEENPQNRPEARLGSQARSVEQMEVSSSTSAPSQLEEARTRRLSSTGNAPLSADEDFEKLLWEISGGRLEAEIDLDPGKDEDDLLLELSKMIDS</sequence>
<evidence type="ECO:0000313" key="9">
    <source>
        <dbReference type="RefSeq" id="XP_032058993.1"/>
    </source>
</evidence>
<dbReference type="RefSeq" id="XP_032058995.1">
    <property type="nucleotide sequence ID" value="XM_032203104.1"/>
</dbReference>
<evidence type="ECO:0000313" key="8">
    <source>
        <dbReference type="Proteomes" id="UP000504639"/>
    </source>
</evidence>
<evidence type="ECO:0000313" key="13">
    <source>
        <dbReference type="RefSeq" id="XP_032058997.1"/>
    </source>
</evidence>
<evidence type="ECO:0000313" key="10">
    <source>
        <dbReference type="RefSeq" id="XP_032058994.1"/>
    </source>
</evidence>
<dbReference type="InterPro" id="IPR000571">
    <property type="entry name" value="Znf_CCCH"/>
</dbReference>
<keyword evidence="3 5" id="KW-0863">Zinc-finger</keyword>
<dbReference type="Gene3D" id="4.10.1000.10">
    <property type="entry name" value="Zinc finger, CCCH-type"/>
    <property type="match status" value="1"/>
</dbReference>
<feature type="compositionally biased region" description="Basic and acidic residues" evidence="6">
    <location>
        <begin position="345"/>
        <end position="391"/>
    </location>
</feature>
<dbReference type="SMART" id="SM00356">
    <property type="entry name" value="ZnF_C3H1"/>
    <property type="match status" value="3"/>
</dbReference>
<dbReference type="RefSeq" id="XP_032058993.1">
    <property type="nucleotide sequence ID" value="XM_032203102.1"/>
</dbReference>
<evidence type="ECO:0000259" key="7">
    <source>
        <dbReference type="PROSITE" id="PS50103"/>
    </source>
</evidence>
<dbReference type="PROSITE" id="PS50103">
    <property type="entry name" value="ZF_C3H1"/>
    <property type="match status" value="2"/>
</dbReference>
<evidence type="ECO:0000256" key="5">
    <source>
        <dbReference type="PROSITE-ProRule" id="PRU00723"/>
    </source>
</evidence>
<feature type="domain" description="C3H1-type" evidence="7">
    <location>
        <begin position="2"/>
        <end position="29"/>
    </location>
</feature>
<feature type="compositionally biased region" description="Basic and acidic residues" evidence="6">
    <location>
        <begin position="513"/>
        <end position="523"/>
    </location>
</feature>
<dbReference type="RefSeq" id="XP_032058996.1">
    <property type="nucleotide sequence ID" value="XM_032203105.1"/>
</dbReference>
<feature type="region of interest" description="Disordered" evidence="6">
    <location>
        <begin position="282"/>
        <end position="459"/>
    </location>
</feature>
<evidence type="ECO:0000256" key="6">
    <source>
        <dbReference type="SAM" id="MobiDB-lite"/>
    </source>
</evidence>
<dbReference type="CTD" id="9877"/>
<keyword evidence="8" id="KW-1185">Reference proteome</keyword>
<keyword evidence="4 5" id="KW-0862">Zinc</keyword>
<feature type="compositionally biased region" description="Polar residues" evidence="6">
    <location>
        <begin position="535"/>
        <end position="546"/>
    </location>
</feature>
<evidence type="ECO:0000313" key="12">
    <source>
        <dbReference type="RefSeq" id="XP_032058996.1"/>
    </source>
</evidence>
<accession>A0A6J3ECC8</accession>
<evidence type="ECO:0000256" key="4">
    <source>
        <dbReference type="ARBA" id="ARBA00022833"/>
    </source>
</evidence>
<protein>
    <submittedName>
        <fullName evidence="9 10">Zinc finger CCCH domain-containing protein 11A isoform X1</fullName>
    </submittedName>
</protein>
<dbReference type="AlphaFoldDB" id="A0A6J3ECC8"/>
<feature type="domain" description="C3H1-type" evidence="7">
    <location>
        <begin position="31"/>
        <end position="57"/>
    </location>
</feature>
<feature type="compositionally biased region" description="Polar residues" evidence="6">
    <location>
        <begin position="595"/>
        <end position="609"/>
    </location>
</feature>
<organism evidence="8 9">
    <name type="scientific">Aythya fuligula</name>
    <name type="common">Tufted duck</name>
    <name type="synonym">Anas fuligula</name>
    <dbReference type="NCBI Taxonomy" id="219594"/>
    <lineage>
        <taxon>Eukaryota</taxon>
        <taxon>Metazoa</taxon>
        <taxon>Chordata</taxon>
        <taxon>Craniata</taxon>
        <taxon>Vertebrata</taxon>
        <taxon>Euteleostomi</taxon>
        <taxon>Archelosauria</taxon>
        <taxon>Archosauria</taxon>
        <taxon>Dinosauria</taxon>
        <taxon>Saurischia</taxon>
        <taxon>Theropoda</taxon>
        <taxon>Coelurosauria</taxon>
        <taxon>Aves</taxon>
        <taxon>Neognathae</taxon>
        <taxon>Galloanserae</taxon>
        <taxon>Anseriformes</taxon>
        <taxon>Anatidae</taxon>
        <taxon>Aythyinae</taxon>
        <taxon>Aythya</taxon>
    </lineage>
</organism>
<feature type="compositionally biased region" description="Basic and acidic residues" evidence="6">
    <location>
        <begin position="217"/>
        <end position="227"/>
    </location>
</feature>
<dbReference type="KEGG" id="aful:116498729"/>